<feature type="transmembrane region" description="Helical" evidence="1">
    <location>
        <begin position="322"/>
        <end position="338"/>
    </location>
</feature>
<evidence type="ECO:0000313" key="4">
    <source>
        <dbReference type="Proteomes" id="UP000579647"/>
    </source>
</evidence>
<dbReference type="InterPro" id="IPR007349">
    <property type="entry name" value="DUF418"/>
</dbReference>
<comment type="caution">
    <text evidence="3">The sequence shown here is derived from an EMBL/GenBank/DDBJ whole genome shotgun (WGS) entry which is preliminary data.</text>
</comment>
<keyword evidence="1" id="KW-0812">Transmembrane</keyword>
<keyword evidence="1" id="KW-0472">Membrane</keyword>
<reference evidence="3 4" key="1">
    <citation type="submission" date="2020-08" db="EMBL/GenBank/DDBJ databases">
        <title>Sequencing the genomes of 1000 actinobacteria strains.</title>
        <authorList>
            <person name="Klenk H.-P."/>
        </authorList>
    </citation>
    <scope>NUCLEOTIDE SEQUENCE [LARGE SCALE GENOMIC DNA]</scope>
    <source>
        <strain evidence="3 4">DSM 44598</strain>
    </source>
</reference>
<feature type="transmembrane region" description="Helical" evidence="1">
    <location>
        <begin position="350"/>
        <end position="372"/>
    </location>
</feature>
<protein>
    <submittedName>
        <fullName evidence="3">Putative membrane protein YeiB</fullName>
    </submittedName>
</protein>
<evidence type="ECO:0000259" key="2">
    <source>
        <dbReference type="Pfam" id="PF04235"/>
    </source>
</evidence>
<feature type="transmembrane region" description="Helical" evidence="1">
    <location>
        <begin position="108"/>
        <end position="123"/>
    </location>
</feature>
<accession>A0A840WUA9</accession>
<name>A0A840WUA9_9ACTN</name>
<feature type="domain" description="DUF418" evidence="2">
    <location>
        <begin position="225"/>
        <end position="389"/>
    </location>
</feature>
<evidence type="ECO:0000313" key="3">
    <source>
        <dbReference type="EMBL" id="MBB5493738.1"/>
    </source>
</evidence>
<sequence length="403" mass="42639">MSATTVGSGGLPPRAPRKLAPDLARGVMLLLIAMAYAGVYAGVGFGTDVSGEAFHDRAASLFTTLFLDNRAFPMFAILFGYGMAWMVSRQRARGTSEQEVRRLLRRRGGFLLLFGFVHAFFVFPGEILASYGLAALVTGWLLLRSNRAIVRAAVVFAVFYAITVPLSMVGMAMSGTTEGAEDNWALPGYLTAEDWIGRLVGLPISPLFIAFAYPLLFLVVIGYRAGRAGLLDDPAAHRGFLTGVAVVGISVSVLSALPIALAVQGVLSPGALTEGLYMALQVLSGVLGGAGYAALFALWGTRLEQTRGPLTRAVAAMGQRSLTFYILNSVLVAVVLHPDLVGLGTVTGGAGALLVAALAWSVSLALAAWLAVRDRPGPLDQLMRRCVYGGRKARRAAQEPRKP</sequence>
<feature type="transmembrane region" description="Helical" evidence="1">
    <location>
        <begin position="23"/>
        <end position="43"/>
    </location>
</feature>
<dbReference type="AlphaFoldDB" id="A0A840WUA9"/>
<dbReference type="EMBL" id="JACHDO010000001">
    <property type="protein sequence ID" value="MBB5493738.1"/>
    <property type="molecule type" value="Genomic_DNA"/>
</dbReference>
<dbReference type="RefSeq" id="WP_184366878.1">
    <property type="nucleotide sequence ID" value="NZ_BAAAKM010000062.1"/>
</dbReference>
<feature type="transmembrane region" description="Helical" evidence="1">
    <location>
        <begin position="240"/>
        <end position="263"/>
    </location>
</feature>
<gene>
    <name evidence="3" type="ORF">HNR07_004875</name>
</gene>
<feature type="transmembrane region" description="Helical" evidence="1">
    <location>
        <begin position="152"/>
        <end position="175"/>
    </location>
</feature>
<dbReference type="PANTHER" id="PTHR30590:SF2">
    <property type="entry name" value="INNER MEMBRANE PROTEIN"/>
    <property type="match status" value="1"/>
</dbReference>
<organism evidence="3 4">
    <name type="scientific">Nocardiopsis metallicus</name>
    <dbReference type="NCBI Taxonomy" id="179819"/>
    <lineage>
        <taxon>Bacteria</taxon>
        <taxon>Bacillati</taxon>
        <taxon>Actinomycetota</taxon>
        <taxon>Actinomycetes</taxon>
        <taxon>Streptosporangiales</taxon>
        <taxon>Nocardiopsidaceae</taxon>
        <taxon>Nocardiopsis</taxon>
    </lineage>
</organism>
<dbReference type="InterPro" id="IPR052529">
    <property type="entry name" value="Bact_Transport_Assoc"/>
</dbReference>
<proteinExistence type="predicted"/>
<dbReference type="Proteomes" id="UP000579647">
    <property type="component" value="Unassembled WGS sequence"/>
</dbReference>
<feature type="transmembrane region" description="Helical" evidence="1">
    <location>
        <begin position="195"/>
        <end position="220"/>
    </location>
</feature>
<feature type="transmembrane region" description="Helical" evidence="1">
    <location>
        <begin position="71"/>
        <end position="87"/>
    </location>
</feature>
<keyword evidence="4" id="KW-1185">Reference proteome</keyword>
<dbReference type="PANTHER" id="PTHR30590">
    <property type="entry name" value="INNER MEMBRANE PROTEIN"/>
    <property type="match status" value="1"/>
</dbReference>
<feature type="transmembrane region" description="Helical" evidence="1">
    <location>
        <begin position="275"/>
        <end position="301"/>
    </location>
</feature>
<feature type="transmembrane region" description="Helical" evidence="1">
    <location>
        <begin position="129"/>
        <end position="145"/>
    </location>
</feature>
<dbReference type="Pfam" id="PF04235">
    <property type="entry name" value="DUF418"/>
    <property type="match status" value="1"/>
</dbReference>
<evidence type="ECO:0000256" key="1">
    <source>
        <dbReference type="SAM" id="Phobius"/>
    </source>
</evidence>
<keyword evidence="1" id="KW-1133">Transmembrane helix</keyword>